<evidence type="ECO:0000313" key="2">
    <source>
        <dbReference type="EMBL" id="SVA77062.1"/>
    </source>
</evidence>
<evidence type="ECO:0000256" key="1">
    <source>
        <dbReference type="SAM" id="MobiDB-lite"/>
    </source>
</evidence>
<accession>A0A381YKE3</accession>
<protein>
    <submittedName>
        <fullName evidence="2">Uncharacterized protein</fullName>
    </submittedName>
</protein>
<gene>
    <name evidence="2" type="ORF">METZ01_LOCUS129916</name>
</gene>
<sequence length="37" mass="4178">MLASGEQAPARHMNRRPRWKPPFASNVVENAMSQQAL</sequence>
<name>A0A381YKE3_9ZZZZ</name>
<organism evidence="2">
    <name type="scientific">marine metagenome</name>
    <dbReference type="NCBI Taxonomy" id="408172"/>
    <lineage>
        <taxon>unclassified sequences</taxon>
        <taxon>metagenomes</taxon>
        <taxon>ecological metagenomes</taxon>
    </lineage>
</organism>
<feature type="compositionally biased region" description="Polar residues" evidence="1">
    <location>
        <begin position="27"/>
        <end position="37"/>
    </location>
</feature>
<dbReference type="AlphaFoldDB" id="A0A381YKE3"/>
<proteinExistence type="predicted"/>
<feature type="region of interest" description="Disordered" evidence="1">
    <location>
        <begin position="1"/>
        <end position="37"/>
    </location>
</feature>
<dbReference type="EMBL" id="UINC01018360">
    <property type="protein sequence ID" value="SVA77062.1"/>
    <property type="molecule type" value="Genomic_DNA"/>
</dbReference>
<reference evidence="2" key="1">
    <citation type="submission" date="2018-05" db="EMBL/GenBank/DDBJ databases">
        <authorList>
            <person name="Lanie J.A."/>
            <person name="Ng W.-L."/>
            <person name="Kazmierczak K.M."/>
            <person name="Andrzejewski T.M."/>
            <person name="Davidsen T.M."/>
            <person name="Wayne K.J."/>
            <person name="Tettelin H."/>
            <person name="Glass J.I."/>
            <person name="Rusch D."/>
            <person name="Podicherti R."/>
            <person name="Tsui H.-C.T."/>
            <person name="Winkler M.E."/>
        </authorList>
    </citation>
    <scope>NUCLEOTIDE SEQUENCE</scope>
</reference>